<name>A0A3M7Q9E9_BRAPC</name>
<sequence>MLFMYSLLSGKSKDLFLSYNGFFFLVIFLCFLILVGSKSLLDRSLLAIEGLAFAVNTLFVQNALKH</sequence>
<keyword evidence="1" id="KW-0812">Transmembrane</keyword>
<comment type="caution">
    <text evidence="2">The sequence shown here is derived from an EMBL/GenBank/DDBJ whole genome shotgun (WGS) entry which is preliminary data.</text>
</comment>
<keyword evidence="3" id="KW-1185">Reference proteome</keyword>
<keyword evidence="1" id="KW-0472">Membrane</keyword>
<keyword evidence="1" id="KW-1133">Transmembrane helix</keyword>
<dbReference type="AlphaFoldDB" id="A0A3M7Q9E9"/>
<dbReference type="Proteomes" id="UP000276133">
    <property type="component" value="Unassembled WGS sequence"/>
</dbReference>
<feature type="transmembrane region" description="Helical" evidence="1">
    <location>
        <begin position="15"/>
        <end position="34"/>
    </location>
</feature>
<evidence type="ECO:0000256" key="1">
    <source>
        <dbReference type="SAM" id="Phobius"/>
    </source>
</evidence>
<accession>A0A3M7Q9E9</accession>
<evidence type="ECO:0000313" key="3">
    <source>
        <dbReference type="Proteomes" id="UP000276133"/>
    </source>
</evidence>
<organism evidence="2 3">
    <name type="scientific">Brachionus plicatilis</name>
    <name type="common">Marine rotifer</name>
    <name type="synonym">Brachionus muelleri</name>
    <dbReference type="NCBI Taxonomy" id="10195"/>
    <lineage>
        <taxon>Eukaryota</taxon>
        <taxon>Metazoa</taxon>
        <taxon>Spiralia</taxon>
        <taxon>Gnathifera</taxon>
        <taxon>Rotifera</taxon>
        <taxon>Eurotatoria</taxon>
        <taxon>Monogononta</taxon>
        <taxon>Pseudotrocha</taxon>
        <taxon>Ploima</taxon>
        <taxon>Brachionidae</taxon>
        <taxon>Brachionus</taxon>
    </lineage>
</organism>
<dbReference type="EMBL" id="REGN01006886">
    <property type="protein sequence ID" value="RNA07983.1"/>
    <property type="molecule type" value="Genomic_DNA"/>
</dbReference>
<evidence type="ECO:0000313" key="2">
    <source>
        <dbReference type="EMBL" id="RNA07983.1"/>
    </source>
</evidence>
<proteinExistence type="predicted"/>
<gene>
    <name evidence="2" type="ORF">BpHYR1_029069</name>
</gene>
<reference evidence="2 3" key="1">
    <citation type="journal article" date="2018" name="Sci. Rep.">
        <title>Genomic signatures of local adaptation to the degree of environmental predictability in rotifers.</title>
        <authorList>
            <person name="Franch-Gras L."/>
            <person name="Hahn C."/>
            <person name="Garcia-Roger E.M."/>
            <person name="Carmona M.J."/>
            <person name="Serra M."/>
            <person name="Gomez A."/>
        </authorList>
    </citation>
    <scope>NUCLEOTIDE SEQUENCE [LARGE SCALE GENOMIC DNA]</scope>
    <source>
        <strain evidence="2">HYR1</strain>
    </source>
</reference>
<protein>
    <submittedName>
        <fullName evidence="2">Uncharacterized protein</fullName>
    </submittedName>
</protein>